<feature type="transmembrane region" description="Helical" evidence="5">
    <location>
        <begin position="153"/>
        <end position="174"/>
    </location>
</feature>
<feature type="transmembrane region" description="Helical" evidence="5">
    <location>
        <begin position="92"/>
        <end position="111"/>
    </location>
</feature>
<dbReference type="RefSeq" id="WP_095745103.1">
    <property type="nucleotide sequence ID" value="NZ_CP023284.1"/>
</dbReference>
<dbReference type="Pfam" id="PF01925">
    <property type="entry name" value="TauE"/>
    <property type="match status" value="1"/>
</dbReference>
<proteinExistence type="inferred from homology"/>
<comment type="similarity">
    <text evidence="5">Belongs to the 4-toluene sulfonate uptake permease (TSUP) (TC 2.A.102) family.</text>
</comment>
<evidence type="ECO:0000256" key="4">
    <source>
        <dbReference type="ARBA" id="ARBA00023136"/>
    </source>
</evidence>
<keyword evidence="3 5" id="KW-1133">Transmembrane helix</keyword>
<organism evidence="6 7">
    <name type="scientific">Variovorax boronicumulans</name>
    <dbReference type="NCBI Taxonomy" id="436515"/>
    <lineage>
        <taxon>Bacteria</taxon>
        <taxon>Pseudomonadati</taxon>
        <taxon>Pseudomonadota</taxon>
        <taxon>Betaproteobacteria</taxon>
        <taxon>Burkholderiales</taxon>
        <taxon>Comamonadaceae</taxon>
        <taxon>Variovorax</taxon>
    </lineage>
</organism>
<evidence type="ECO:0000256" key="3">
    <source>
        <dbReference type="ARBA" id="ARBA00022989"/>
    </source>
</evidence>
<dbReference type="KEGG" id="vbo:CKY39_15780"/>
<keyword evidence="5" id="KW-1003">Cell membrane</keyword>
<evidence type="ECO:0000256" key="5">
    <source>
        <dbReference type="RuleBase" id="RU363041"/>
    </source>
</evidence>
<dbReference type="GO" id="GO:0005886">
    <property type="term" value="C:plasma membrane"/>
    <property type="evidence" value="ECO:0007669"/>
    <property type="project" value="UniProtKB-SubCell"/>
</dbReference>
<keyword evidence="4 5" id="KW-0472">Membrane</keyword>
<feature type="transmembrane region" description="Helical" evidence="5">
    <location>
        <begin position="218"/>
        <end position="241"/>
    </location>
</feature>
<dbReference type="Proteomes" id="UP000217154">
    <property type="component" value="Chromosome"/>
</dbReference>
<feature type="transmembrane region" description="Helical" evidence="5">
    <location>
        <begin position="54"/>
        <end position="72"/>
    </location>
</feature>
<reference evidence="6 7" key="1">
    <citation type="submission" date="2017-09" db="EMBL/GenBank/DDBJ databases">
        <title>The diverse metabolic capabilities of V. boronicumulans make it an excellent choice for continued studies on novel biodegradation.</title>
        <authorList>
            <person name="Sun S."/>
        </authorList>
    </citation>
    <scope>NUCLEOTIDE SEQUENCE [LARGE SCALE GENOMIC DNA]</scope>
    <source>
        <strain evidence="6 7">J1</strain>
    </source>
</reference>
<sequence>MNLAALLDPLLIAELAALGLGTGFLAGLLGIGGGMLMVPFITIIMGQRGVPADLAVKMAIATSMATIIFTSVSSVRAHHKRGAVRWDIVQRLAPGIVIGSLAGSLGVFALLKGTALAIFFALFVGFSATQMFLDKKPKPTRQMPGTGGQLAAGGIIGFISGLVGAGGGFISVPFMTWCNVAIHNAVATSAALGFPIAVANVLGYVLSGQSVQGLPAGAFGYIWLPALVVIAACSVFTAPLGARAAHSLPVKKLKRVFASILYLLAAYMLWKGLRG</sequence>
<protein>
    <recommendedName>
        <fullName evidence="5">Probable membrane transporter protein</fullName>
    </recommendedName>
</protein>
<dbReference type="EMBL" id="CP023284">
    <property type="protein sequence ID" value="ATA54508.1"/>
    <property type="molecule type" value="Genomic_DNA"/>
</dbReference>
<dbReference type="InterPro" id="IPR002781">
    <property type="entry name" value="TM_pro_TauE-like"/>
</dbReference>
<name>A0A250DJF9_9BURK</name>
<comment type="subcellular location">
    <subcellularLocation>
        <location evidence="5">Cell membrane</location>
        <topology evidence="5">Multi-pass membrane protein</topology>
    </subcellularLocation>
    <subcellularLocation>
        <location evidence="1">Membrane</location>
        <topology evidence="1">Multi-pass membrane protein</topology>
    </subcellularLocation>
</comment>
<dbReference type="AlphaFoldDB" id="A0A250DJF9"/>
<evidence type="ECO:0000313" key="7">
    <source>
        <dbReference type="Proteomes" id="UP000217154"/>
    </source>
</evidence>
<evidence type="ECO:0000313" key="6">
    <source>
        <dbReference type="EMBL" id="ATA54508.1"/>
    </source>
</evidence>
<evidence type="ECO:0000256" key="2">
    <source>
        <dbReference type="ARBA" id="ARBA00022692"/>
    </source>
</evidence>
<evidence type="ECO:0000256" key="1">
    <source>
        <dbReference type="ARBA" id="ARBA00004141"/>
    </source>
</evidence>
<feature type="transmembrane region" description="Helical" evidence="5">
    <location>
        <begin position="253"/>
        <end position="270"/>
    </location>
</feature>
<accession>A0A250DJF9</accession>
<keyword evidence="2 5" id="KW-0812">Transmembrane</keyword>
<feature type="transmembrane region" description="Helical" evidence="5">
    <location>
        <begin position="15"/>
        <end position="42"/>
    </location>
</feature>
<dbReference type="PANTHER" id="PTHR43483">
    <property type="entry name" value="MEMBRANE TRANSPORTER PROTEIN HI_0806-RELATED"/>
    <property type="match status" value="1"/>
</dbReference>
<dbReference type="PANTHER" id="PTHR43483:SF3">
    <property type="entry name" value="MEMBRANE TRANSPORTER PROTEIN HI_0806-RELATED"/>
    <property type="match status" value="1"/>
</dbReference>
<gene>
    <name evidence="6" type="ORF">CKY39_15780</name>
</gene>
<feature type="transmembrane region" description="Helical" evidence="5">
    <location>
        <begin position="186"/>
        <end position="206"/>
    </location>
</feature>
<feature type="transmembrane region" description="Helical" evidence="5">
    <location>
        <begin position="116"/>
        <end position="133"/>
    </location>
</feature>